<dbReference type="Proteomes" id="UP000805841">
    <property type="component" value="Unassembled WGS sequence"/>
</dbReference>
<keyword evidence="2" id="KW-0238">DNA-binding</keyword>
<organism evidence="2 3">
    <name type="scientific">Pseudomonas typographi</name>
    <dbReference type="NCBI Taxonomy" id="2715964"/>
    <lineage>
        <taxon>Bacteria</taxon>
        <taxon>Pseudomonadati</taxon>
        <taxon>Pseudomonadota</taxon>
        <taxon>Gammaproteobacteria</taxon>
        <taxon>Pseudomonadales</taxon>
        <taxon>Pseudomonadaceae</taxon>
        <taxon>Pseudomonas</taxon>
    </lineage>
</organism>
<dbReference type="GO" id="GO:0003677">
    <property type="term" value="F:DNA binding"/>
    <property type="evidence" value="ECO:0007669"/>
    <property type="project" value="UniProtKB-KW"/>
</dbReference>
<reference evidence="2 3" key="1">
    <citation type="journal article" date="2020" name="Insects">
        <title>Bacteria Belonging to Pseudomonas typographi sp. nov. from the Bark Beetle Ips typographus Have Genomic Potential to Aid in the Host Ecology.</title>
        <authorList>
            <person name="Peral-Aranega E."/>
            <person name="Saati-Santamaria Z."/>
            <person name="Kolarik M."/>
            <person name="Rivas R."/>
            <person name="Garcia-Fraile P."/>
        </authorList>
    </citation>
    <scope>NUCLEOTIDE SEQUENCE [LARGE SCALE GENOMIC DNA]</scope>
    <source>
        <strain evidence="2 3">CA3A</strain>
    </source>
</reference>
<feature type="domain" description="ChsH2 rubredoxin-like zinc ribbon" evidence="1">
    <location>
        <begin position="16"/>
        <end position="41"/>
    </location>
</feature>
<evidence type="ECO:0000313" key="2">
    <source>
        <dbReference type="EMBL" id="MBD1602131.1"/>
    </source>
</evidence>
<comment type="caution">
    <text evidence="2">The sequence shown here is derived from an EMBL/GenBank/DDBJ whole genome shotgun (WGS) entry which is preliminary data.</text>
</comment>
<evidence type="ECO:0000313" key="3">
    <source>
        <dbReference type="Proteomes" id="UP000805841"/>
    </source>
</evidence>
<dbReference type="EMBL" id="JAAOCA010000052">
    <property type="protein sequence ID" value="MBD1602131.1"/>
    <property type="molecule type" value="Genomic_DNA"/>
</dbReference>
<dbReference type="InterPro" id="IPR022002">
    <property type="entry name" value="ChsH2_Znr"/>
</dbReference>
<evidence type="ECO:0000259" key="1">
    <source>
        <dbReference type="Pfam" id="PF12172"/>
    </source>
</evidence>
<dbReference type="SUPFAM" id="SSF50249">
    <property type="entry name" value="Nucleic acid-binding proteins"/>
    <property type="match status" value="1"/>
</dbReference>
<keyword evidence="3" id="KW-1185">Reference proteome</keyword>
<accession>A0ABR7Z9B2</accession>
<sequence>MPRKLPALNADNRAFWQGGQHDELLIQHCAACSTFFHPPAPI</sequence>
<proteinExistence type="predicted"/>
<dbReference type="InterPro" id="IPR012340">
    <property type="entry name" value="NA-bd_OB-fold"/>
</dbReference>
<protein>
    <submittedName>
        <fullName evidence="2">DNA-binding protein</fullName>
    </submittedName>
</protein>
<dbReference type="Pfam" id="PF12172">
    <property type="entry name" value="zf-ChsH2"/>
    <property type="match status" value="1"/>
</dbReference>
<name>A0ABR7Z9B2_9PSED</name>
<feature type="non-terminal residue" evidence="2">
    <location>
        <position position="42"/>
    </location>
</feature>
<dbReference type="RefSeq" id="WP_238936596.1">
    <property type="nucleotide sequence ID" value="NZ_JAAOCA010000052.1"/>
</dbReference>
<gene>
    <name evidence="2" type="ORF">HAQ05_25965</name>
</gene>